<reference evidence="1" key="2">
    <citation type="submission" date="2020-09" db="EMBL/GenBank/DDBJ databases">
        <authorList>
            <person name="Sun Q."/>
            <person name="Zhou Y."/>
        </authorList>
    </citation>
    <scope>NUCLEOTIDE SEQUENCE</scope>
    <source>
        <strain evidence="1">CGMCC 1.7081</strain>
    </source>
</reference>
<dbReference type="Proteomes" id="UP000611500">
    <property type="component" value="Unassembled WGS sequence"/>
</dbReference>
<dbReference type="RefSeq" id="WP_161629409.1">
    <property type="nucleotide sequence ID" value="NZ_BNAP01000019.1"/>
</dbReference>
<reference evidence="1" key="1">
    <citation type="journal article" date="2014" name="Int. J. Syst. Evol. Microbiol.">
        <title>Complete genome sequence of Corynebacterium casei LMG S-19264T (=DSM 44701T), isolated from a smear-ripened cheese.</title>
        <authorList>
            <consortium name="US DOE Joint Genome Institute (JGI-PGF)"/>
            <person name="Walter F."/>
            <person name="Albersmeier A."/>
            <person name="Kalinowski J."/>
            <person name="Ruckert C."/>
        </authorList>
    </citation>
    <scope>NUCLEOTIDE SEQUENCE</scope>
    <source>
        <strain evidence="1">CGMCC 1.7081</strain>
    </source>
</reference>
<proteinExistence type="predicted"/>
<dbReference type="InterPro" id="IPR027417">
    <property type="entry name" value="P-loop_NTPase"/>
</dbReference>
<gene>
    <name evidence="1" type="ORF">GCM10010961_32460</name>
</gene>
<sequence>MPKVMLISGCPRSGTTGFRTTLAQDPRMAIGLERYLKLSINKKMTPDLWERERFIDVRPEDTQVQPDHPSWDIANIIIDRVRNDYETLDYIGDKLPRSANSFEVFAETLPDIKIIYLLRNPFDVAASYNKRARNEKDKTWRPVTDYSVAVKHWNFDIRQAVKFLDQLDLHIIRYETIFRNFEEFENVYDFLGLEMNDEARSSWQGAHKRSLSLEAQRSALADEEKVHVSAHCDFGSYRKLLKHGGFL</sequence>
<evidence type="ECO:0000313" key="2">
    <source>
        <dbReference type="Proteomes" id="UP000611500"/>
    </source>
</evidence>
<dbReference type="EMBL" id="BNAP01000019">
    <property type="protein sequence ID" value="GHG97618.1"/>
    <property type="molecule type" value="Genomic_DNA"/>
</dbReference>
<dbReference type="AlphaFoldDB" id="A0A8J3MDN2"/>
<accession>A0A8J3MDN2</accession>
<dbReference type="Pfam" id="PF13469">
    <property type="entry name" value="Sulfotransfer_3"/>
    <property type="match status" value="1"/>
</dbReference>
<comment type="caution">
    <text evidence="1">The sequence shown here is derived from an EMBL/GenBank/DDBJ whole genome shotgun (WGS) entry which is preliminary data.</text>
</comment>
<protein>
    <recommendedName>
        <fullName evidence="3">Sulfotransferase family protein</fullName>
    </recommendedName>
</protein>
<keyword evidence="2" id="KW-1185">Reference proteome</keyword>
<dbReference type="Gene3D" id="3.40.50.300">
    <property type="entry name" value="P-loop containing nucleotide triphosphate hydrolases"/>
    <property type="match status" value="1"/>
</dbReference>
<evidence type="ECO:0008006" key="3">
    <source>
        <dbReference type="Google" id="ProtNLM"/>
    </source>
</evidence>
<evidence type="ECO:0000313" key="1">
    <source>
        <dbReference type="EMBL" id="GHG97618.1"/>
    </source>
</evidence>
<dbReference type="SUPFAM" id="SSF52540">
    <property type="entry name" value="P-loop containing nucleoside triphosphate hydrolases"/>
    <property type="match status" value="1"/>
</dbReference>
<organism evidence="1 2">
    <name type="scientific">Pseudodonghicola xiamenensis</name>
    <dbReference type="NCBI Taxonomy" id="337702"/>
    <lineage>
        <taxon>Bacteria</taxon>
        <taxon>Pseudomonadati</taxon>
        <taxon>Pseudomonadota</taxon>
        <taxon>Alphaproteobacteria</taxon>
        <taxon>Rhodobacterales</taxon>
        <taxon>Paracoccaceae</taxon>
        <taxon>Pseudodonghicola</taxon>
    </lineage>
</organism>
<name>A0A8J3MDN2_9RHOB</name>